<dbReference type="Gene3D" id="3.60.21.10">
    <property type="match status" value="1"/>
</dbReference>
<keyword evidence="3" id="KW-1185">Reference proteome</keyword>
<dbReference type="PANTHER" id="PTHR43143">
    <property type="entry name" value="METALLOPHOSPHOESTERASE, CALCINEURIN SUPERFAMILY"/>
    <property type="match status" value="1"/>
</dbReference>
<accession>A0A517XTA3</accession>
<dbReference type="EMBL" id="CP036273">
    <property type="protein sequence ID" value="QDU20704.1"/>
    <property type="molecule type" value="Genomic_DNA"/>
</dbReference>
<dbReference type="Pfam" id="PF00149">
    <property type="entry name" value="Metallophos"/>
    <property type="match status" value="1"/>
</dbReference>
<gene>
    <name evidence="2" type="ORF">ETAA1_26610</name>
</gene>
<protein>
    <submittedName>
        <fullName evidence="2">Calcineurin-like phosphoesterase superfamily domain protein</fullName>
    </submittedName>
</protein>
<evidence type="ECO:0000259" key="1">
    <source>
        <dbReference type="Pfam" id="PF00149"/>
    </source>
</evidence>
<dbReference type="Proteomes" id="UP000319576">
    <property type="component" value="Chromosome"/>
</dbReference>
<dbReference type="SUPFAM" id="SSF56300">
    <property type="entry name" value="Metallo-dependent phosphatases"/>
    <property type="match status" value="1"/>
</dbReference>
<sequence>MPALSRREFIAAGAVAPGLVGAQPADEPVSFFVVGDTHYLADREDVKKLDSRSGPVTTRLVDTLNRLPGTAIPATAGGGTVRTPRGLLHAGDLIDTGDKPNVAAHETEWNAFAADFGLTGTDGRLKLPVYEVHGNHDSPRGDGLVVKQIAARNRRRPGVVNVSPNGVHYSWDWGLVHGVALGIVVGQVPAITRRRRYAPLDSLDFLAADLREKVGTSGRPVVILHHVDMLRYAGPTDVPDAAATAREWDPADVKGYHDVLKGYNVAAVFYGHTHARNVFRWDGSNRAAAAGIPVFNVDNGSHFAMQAQAFYYVEIGADRTTVREYATPDNYQTGGWTPQTWTAPVAAK</sequence>
<dbReference type="OrthoDB" id="8055872at2"/>
<dbReference type="RefSeq" id="WP_145238708.1">
    <property type="nucleotide sequence ID" value="NZ_CP036273.1"/>
</dbReference>
<name>A0A517XTA3_9BACT</name>
<dbReference type="InterPro" id="IPR051918">
    <property type="entry name" value="STPP_CPPED1"/>
</dbReference>
<dbReference type="InterPro" id="IPR029052">
    <property type="entry name" value="Metallo-depent_PP-like"/>
</dbReference>
<reference evidence="2 3" key="1">
    <citation type="submission" date="2019-02" db="EMBL/GenBank/DDBJ databases">
        <title>Deep-cultivation of Planctomycetes and their phenomic and genomic characterization uncovers novel biology.</title>
        <authorList>
            <person name="Wiegand S."/>
            <person name="Jogler M."/>
            <person name="Boedeker C."/>
            <person name="Pinto D."/>
            <person name="Vollmers J."/>
            <person name="Rivas-Marin E."/>
            <person name="Kohn T."/>
            <person name="Peeters S.H."/>
            <person name="Heuer A."/>
            <person name="Rast P."/>
            <person name="Oberbeckmann S."/>
            <person name="Bunk B."/>
            <person name="Jeske O."/>
            <person name="Meyerdierks A."/>
            <person name="Storesund J.E."/>
            <person name="Kallscheuer N."/>
            <person name="Luecker S."/>
            <person name="Lage O.M."/>
            <person name="Pohl T."/>
            <person name="Merkel B.J."/>
            <person name="Hornburger P."/>
            <person name="Mueller R.-W."/>
            <person name="Bruemmer F."/>
            <person name="Labrenz M."/>
            <person name="Spormann A.M."/>
            <person name="Op den Camp H."/>
            <person name="Overmann J."/>
            <person name="Amann R."/>
            <person name="Jetten M.S.M."/>
            <person name="Mascher T."/>
            <person name="Medema M.H."/>
            <person name="Devos D.P."/>
            <person name="Kaster A.-K."/>
            <person name="Ovreas L."/>
            <person name="Rohde M."/>
            <person name="Galperin M.Y."/>
            <person name="Jogler C."/>
        </authorList>
    </citation>
    <scope>NUCLEOTIDE SEQUENCE [LARGE SCALE GENOMIC DNA]</scope>
    <source>
        <strain evidence="2 3">ETA_A1</strain>
    </source>
</reference>
<dbReference type="PANTHER" id="PTHR43143:SF1">
    <property type="entry name" value="SERINE_THREONINE-PROTEIN PHOSPHATASE CPPED1"/>
    <property type="match status" value="1"/>
</dbReference>
<dbReference type="InterPro" id="IPR004843">
    <property type="entry name" value="Calcineurin-like_PHP"/>
</dbReference>
<dbReference type="AlphaFoldDB" id="A0A517XTA3"/>
<evidence type="ECO:0000313" key="3">
    <source>
        <dbReference type="Proteomes" id="UP000319576"/>
    </source>
</evidence>
<feature type="domain" description="Calcineurin-like phosphoesterase" evidence="1">
    <location>
        <begin position="31"/>
        <end position="275"/>
    </location>
</feature>
<dbReference type="KEGG" id="uli:ETAA1_26610"/>
<dbReference type="GO" id="GO:0016787">
    <property type="term" value="F:hydrolase activity"/>
    <property type="evidence" value="ECO:0007669"/>
    <property type="project" value="InterPro"/>
</dbReference>
<proteinExistence type="predicted"/>
<organism evidence="2 3">
    <name type="scientific">Urbifossiella limnaea</name>
    <dbReference type="NCBI Taxonomy" id="2528023"/>
    <lineage>
        <taxon>Bacteria</taxon>
        <taxon>Pseudomonadati</taxon>
        <taxon>Planctomycetota</taxon>
        <taxon>Planctomycetia</taxon>
        <taxon>Gemmatales</taxon>
        <taxon>Gemmataceae</taxon>
        <taxon>Urbifossiella</taxon>
    </lineage>
</organism>
<evidence type="ECO:0000313" key="2">
    <source>
        <dbReference type="EMBL" id="QDU20704.1"/>
    </source>
</evidence>